<dbReference type="InterPro" id="IPR017459">
    <property type="entry name" value="Glycosyl_Trfase_fam3_N_dom"/>
</dbReference>
<dbReference type="InterPro" id="IPR036320">
    <property type="entry name" value="Glycosyl_Trfase_fam3_N_dom_sf"/>
</dbReference>
<feature type="domain" description="Glycosyl transferase family 3 N-terminal" evidence="3">
    <location>
        <begin position="16"/>
        <end position="75"/>
    </location>
</feature>
<keyword evidence="1 4" id="KW-0328">Glycosyltransferase</keyword>
<accession>A0A1H3BTC3</accession>
<keyword evidence="2 4" id="KW-0808">Transferase</keyword>
<dbReference type="SUPFAM" id="SSF52418">
    <property type="entry name" value="Nucleoside phosphorylase/phosphoribosyltransferase catalytic domain"/>
    <property type="match status" value="1"/>
</dbReference>
<evidence type="ECO:0000313" key="4">
    <source>
        <dbReference type="EMBL" id="SDX44908.1"/>
    </source>
</evidence>
<evidence type="ECO:0000259" key="3">
    <source>
        <dbReference type="Pfam" id="PF02885"/>
    </source>
</evidence>
<dbReference type="EMBL" id="FNMZ01000005">
    <property type="protein sequence ID" value="SDX44908.1"/>
    <property type="molecule type" value="Genomic_DNA"/>
</dbReference>
<dbReference type="PANTHER" id="PTHR43285">
    <property type="entry name" value="ANTHRANILATE PHOSPHORIBOSYLTRANSFERASE"/>
    <property type="match status" value="1"/>
</dbReference>
<dbReference type="STRING" id="356660.SAMN05444336_105141"/>
<name>A0A1H3BTC3_9RHOB</name>
<dbReference type="NCBIfam" id="NF006564">
    <property type="entry name" value="PRK09071.1"/>
    <property type="match status" value="1"/>
</dbReference>
<dbReference type="GO" id="GO:0000162">
    <property type="term" value="P:L-tryptophan biosynthetic process"/>
    <property type="evidence" value="ECO:0007669"/>
    <property type="project" value="InterPro"/>
</dbReference>
<dbReference type="InterPro" id="IPR035902">
    <property type="entry name" value="Nuc_phospho_transferase"/>
</dbReference>
<dbReference type="Proteomes" id="UP000199118">
    <property type="component" value="Unassembled WGS sequence"/>
</dbReference>
<protein>
    <submittedName>
        <fullName evidence="4">Anthranilate phosphoribosyltransferase</fullName>
    </submittedName>
</protein>
<keyword evidence="5" id="KW-1185">Reference proteome</keyword>
<dbReference type="SUPFAM" id="SSF47648">
    <property type="entry name" value="Nucleoside phosphorylase/phosphoribosyltransferase N-terminal domain"/>
    <property type="match status" value="1"/>
</dbReference>
<evidence type="ECO:0000313" key="5">
    <source>
        <dbReference type="Proteomes" id="UP000199118"/>
    </source>
</evidence>
<dbReference type="RefSeq" id="WP_092683188.1">
    <property type="nucleotide sequence ID" value="NZ_FNMZ01000005.1"/>
</dbReference>
<organism evidence="4 5">
    <name type="scientific">Albimonas donghaensis</name>
    <dbReference type="NCBI Taxonomy" id="356660"/>
    <lineage>
        <taxon>Bacteria</taxon>
        <taxon>Pseudomonadati</taxon>
        <taxon>Pseudomonadota</taxon>
        <taxon>Alphaproteobacteria</taxon>
        <taxon>Rhodobacterales</taxon>
        <taxon>Paracoccaceae</taxon>
        <taxon>Albimonas</taxon>
    </lineage>
</organism>
<dbReference type="GO" id="GO:0005829">
    <property type="term" value="C:cytosol"/>
    <property type="evidence" value="ECO:0007669"/>
    <property type="project" value="TreeGrafter"/>
</dbReference>
<reference evidence="4 5" key="1">
    <citation type="submission" date="2016-10" db="EMBL/GenBank/DDBJ databases">
        <authorList>
            <person name="de Groot N.N."/>
        </authorList>
    </citation>
    <scope>NUCLEOTIDE SEQUENCE [LARGE SCALE GENOMIC DNA]</scope>
    <source>
        <strain evidence="4 5">DSM 17890</strain>
    </source>
</reference>
<gene>
    <name evidence="4" type="ORF">SAMN05444336_105141</name>
</gene>
<dbReference type="Gene3D" id="1.20.970.10">
    <property type="entry name" value="Transferase, Pyrimidine Nucleoside Phosphorylase, Chain C"/>
    <property type="match status" value="1"/>
</dbReference>
<dbReference type="GO" id="GO:0004048">
    <property type="term" value="F:anthranilate phosphoribosyltransferase activity"/>
    <property type="evidence" value="ECO:0007669"/>
    <property type="project" value="InterPro"/>
</dbReference>
<evidence type="ECO:0000256" key="1">
    <source>
        <dbReference type="ARBA" id="ARBA00022676"/>
    </source>
</evidence>
<dbReference type="OrthoDB" id="8455878at2"/>
<sequence>MTEHPNADLAPYVRILGRGPGRSRNLTREEAGEAMRLMLAGRVAPESVGALLMLMRFRGENPEEIAGFCDGARDSLPEWRALAPSIDWPSYAAGRSRGLPYFLLAARLCAMAGQTVMLHGWNSAAHMRAAADLRGMLAPIGIPVVETPEAAGAALVSDGICYAPLEAMSPDLYRLLRLRDLFGLRSAVNTTLRVMCPSGAATSVQGVFHPPYRPLQASASMLLGQPRQVALKGGGGEFERNPAKSVTLEGVTGGARYETEAAPLIDETRRLAEAEPDPAHLPALWEGTRTDPFAEAIVTGTAAAALFAAGLFPDLGAAEAEAGRLWATRPRSQAA</sequence>
<dbReference type="InterPro" id="IPR005940">
    <property type="entry name" value="Anthranilate_Pribosyl_Tfrase"/>
</dbReference>
<dbReference type="AlphaFoldDB" id="A0A1H3BTC3"/>
<dbReference type="Pfam" id="PF02885">
    <property type="entry name" value="Glycos_trans_3N"/>
    <property type="match status" value="1"/>
</dbReference>
<proteinExistence type="predicted"/>
<evidence type="ECO:0000256" key="2">
    <source>
        <dbReference type="ARBA" id="ARBA00022679"/>
    </source>
</evidence>
<dbReference type="Gene3D" id="3.40.1030.10">
    <property type="entry name" value="Nucleoside phosphorylase/phosphoribosyltransferase catalytic domain"/>
    <property type="match status" value="1"/>
</dbReference>
<dbReference type="PANTHER" id="PTHR43285:SF2">
    <property type="entry name" value="ANTHRANILATE PHOSPHORIBOSYLTRANSFERASE"/>
    <property type="match status" value="1"/>
</dbReference>